<dbReference type="EnsemblMetazoa" id="XM_030984729">
    <property type="protein sequence ID" value="XP_030840589"/>
    <property type="gene ID" value="LOC105440546"/>
</dbReference>
<feature type="region of interest" description="Disordered" evidence="2">
    <location>
        <begin position="304"/>
        <end position="331"/>
    </location>
</feature>
<evidence type="ECO:0000313" key="3">
    <source>
        <dbReference type="EnsemblMetazoa" id="XP_030840588"/>
    </source>
</evidence>
<reference evidence="3" key="2">
    <citation type="submission" date="2021-01" db="UniProtKB">
        <authorList>
            <consortium name="EnsemblMetazoa"/>
        </authorList>
    </citation>
    <scope>IDENTIFICATION</scope>
</reference>
<protein>
    <submittedName>
        <fullName evidence="3">Uncharacterized protein</fullName>
    </submittedName>
</protein>
<dbReference type="Gene3D" id="1.20.120.2010">
    <property type="entry name" value="NAB conserved domain 2"/>
    <property type="match status" value="1"/>
</dbReference>
<dbReference type="AlphaFoldDB" id="A0A7M7NWY6"/>
<evidence type="ECO:0000313" key="4">
    <source>
        <dbReference type="Proteomes" id="UP000007110"/>
    </source>
</evidence>
<dbReference type="EnsemblMetazoa" id="XM_030984728">
    <property type="protein sequence ID" value="XP_030840588"/>
    <property type="gene ID" value="LOC105440546"/>
</dbReference>
<name>A0A7M7NWY6_STRPU</name>
<dbReference type="InterPro" id="IPR038398">
    <property type="entry name" value="NCD2_sf"/>
</dbReference>
<dbReference type="InParanoid" id="A0A7M7NWY6"/>
<dbReference type="OMA" id="RTIDECH"/>
<proteinExistence type="predicted"/>
<sequence>MSEAQARVLAMAILDNEEVIKKPVMASTIDQVEAELRQTCTYLSNSSVKRILVYDNFFEEFVDKPNHPLEDREKIKLYFTSSAPPTVTPPLRPSTSSSSPSRPSTSASPSRPSTSSRPYGTSQTTLMFGKDGLKINKEPPVVKSNEALEKEIEERSKIFGKDGKPVNRYGKKINATSFALAKEEPSLLQNRGNLLQAARKALHDSGYEYAHGKKTRSQKFGRHQKEKEVEKYTCEAARHERSTELNESISSLQKQAEYLEKAKEKAVNSSLFCEAATLEHQGSELKMKIRRENIELMEIQQHSSKLLKRRNSRKRNKSGKNAQTDLHYFNS</sequence>
<evidence type="ECO:0000256" key="2">
    <source>
        <dbReference type="SAM" id="MobiDB-lite"/>
    </source>
</evidence>
<feature type="coiled-coil region" evidence="1">
    <location>
        <begin position="222"/>
        <end position="269"/>
    </location>
</feature>
<dbReference type="RefSeq" id="XP_030840588.1">
    <property type="nucleotide sequence ID" value="XM_030984728.1"/>
</dbReference>
<dbReference type="Proteomes" id="UP000007110">
    <property type="component" value="Unassembled WGS sequence"/>
</dbReference>
<organism evidence="3 4">
    <name type="scientific">Strongylocentrotus purpuratus</name>
    <name type="common">Purple sea urchin</name>
    <dbReference type="NCBI Taxonomy" id="7668"/>
    <lineage>
        <taxon>Eukaryota</taxon>
        <taxon>Metazoa</taxon>
        <taxon>Echinodermata</taxon>
        <taxon>Eleutherozoa</taxon>
        <taxon>Echinozoa</taxon>
        <taxon>Echinoidea</taxon>
        <taxon>Euechinoidea</taxon>
        <taxon>Echinacea</taxon>
        <taxon>Camarodonta</taxon>
        <taxon>Echinidea</taxon>
        <taxon>Strongylocentrotidae</taxon>
        <taxon>Strongylocentrotus</taxon>
    </lineage>
</organism>
<dbReference type="KEGG" id="spu:105440546"/>
<feature type="compositionally biased region" description="Basic residues" evidence="2">
    <location>
        <begin position="305"/>
        <end position="318"/>
    </location>
</feature>
<feature type="compositionally biased region" description="Low complexity" evidence="2">
    <location>
        <begin position="93"/>
        <end position="118"/>
    </location>
</feature>
<dbReference type="RefSeq" id="XP_030840589.1">
    <property type="nucleotide sequence ID" value="XM_030984729.1"/>
</dbReference>
<keyword evidence="1" id="KW-0175">Coiled coil</keyword>
<dbReference type="GeneID" id="105440546"/>
<evidence type="ECO:0000256" key="1">
    <source>
        <dbReference type="SAM" id="Coils"/>
    </source>
</evidence>
<dbReference type="OrthoDB" id="6475906at2759"/>
<reference evidence="4" key="1">
    <citation type="submission" date="2015-02" db="EMBL/GenBank/DDBJ databases">
        <title>Genome sequencing for Strongylocentrotus purpuratus.</title>
        <authorList>
            <person name="Murali S."/>
            <person name="Liu Y."/>
            <person name="Vee V."/>
            <person name="English A."/>
            <person name="Wang M."/>
            <person name="Skinner E."/>
            <person name="Han Y."/>
            <person name="Muzny D.M."/>
            <person name="Worley K.C."/>
            <person name="Gibbs R.A."/>
        </authorList>
    </citation>
    <scope>NUCLEOTIDE SEQUENCE</scope>
</reference>
<accession>A0A7M7NWY6</accession>
<keyword evidence="4" id="KW-1185">Reference proteome</keyword>
<feature type="region of interest" description="Disordered" evidence="2">
    <location>
        <begin position="81"/>
        <end position="127"/>
    </location>
</feature>
<feature type="compositionally biased region" description="Polar residues" evidence="2">
    <location>
        <begin position="319"/>
        <end position="331"/>
    </location>
</feature>